<feature type="transmembrane region" description="Helical" evidence="1">
    <location>
        <begin position="12"/>
        <end position="31"/>
    </location>
</feature>
<reference evidence="2 3" key="1">
    <citation type="journal article" date="2015" name="Nature">
        <title>rRNA introns, odd ribosomes, and small enigmatic genomes across a large radiation of phyla.</title>
        <authorList>
            <person name="Brown C.T."/>
            <person name="Hug L.A."/>
            <person name="Thomas B.C."/>
            <person name="Sharon I."/>
            <person name="Castelle C.J."/>
            <person name="Singh A."/>
            <person name="Wilkins M.J."/>
            <person name="Williams K.H."/>
            <person name="Banfield J.F."/>
        </authorList>
    </citation>
    <scope>NUCLEOTIDE SEQUENCE [LARGE SCALE GENOMIC DNA]</scope>
</reference>
<name>A0A0G2AJG1_9BACT</name>
<dbReference type="Proteomes" id="UP000033870">
    <property type="component" value="Unassembled WGS sequence"/>
</dbReference>
<keyword evidence="1" id="KW-1133">Transmembrane helix</keyword>
<comment type="caution">
    <text evidence="2">The sequence shown here is derived from an EMBL/GenBank/DDBJ whole genome shotgun (WGS) entry which is preliminary data.</text>
</comment>
<keyword evidence="1" id="KW-0472">Membrane</keyword>
<dbReference type="EMBL" id="LCRX01000021">
    <property type="protein sequence ID" value="KKW41367.1"/>
    <property type="molecule type" value="Genomic_DNA"/>
</dbReference>
<accession>A0A0G2AJG1</accession>
<keyword evidence="1" id="KW-0812">Transmembrane</keyword>
<evidence type="ECO:0000313" key="3">
    <source>
        <dbReference type="Proteomes" id="UP000033870"/>
    </source>
</evidence>
<feature type="transmembrane region" description="Helical" evidence="1">
    <location>
        <begin position="107"/>
        <end position="127"/>
    </location>
</feature>
<evidence type="ECO:0000256" key="1">
    <source>
        <dbReference type="SAM" id="Phobius"/>
    </source>
</evidence>
<protein>
    <submittedName>
        <fullName evidence="2">Uncharacterized protein</fullName>
    </submittedName>
</protein>
<feature type="transmembrane region" description="Helical" evidence="1">
    <location>
        <begin position="79"/>
        <end position="95"/>
    </location>
</feature>
<proteinExistence type="predicted"/>
<dbReference type="AlphaFoldDB" id="A0A0G2AJG1"/>
<feature type="transmembrane region" description="Helical" evidence="1">
    <location>
        <begin position="43"/>
        <end position="59"/>
    </location>
</feature>
<gene>
    <name evidence="2" type="ORF">UY92_C0021G0001</name>
</gene>
<sequence length="130" mass="15254">MRQQLSPLHHYQLGIVFLFVFSFCLFVAYLLVLENNNLDQRAWGWYFIVPWTAIYSAYCLRLRNRVTPAERVSPLKRPLGHWIVLGLSIIYFNAVKDLGWEIIIQAYYFMLIPVTNKLLILVMTISLSSV</sequence>
<organism evidence="2 3">
    <name type="scientific">Candidatus Magasanikbacteria bacterium GW2011_GWA2_56_11</name>
    <dbReference type="NCBI Taxonomy" id="1619044"/>
    <lineage>
        <taxon>Bacteria</taxon>
        <taxon>Candidatus Magasanikiibacteriota</taxon>
    </lineage>
</organism>
<evidence type="ECO:0000313" key="2">
    <source>
        <dbReference type="EMBL" id="KKW41367.1"/>
    </source>
</evidence>